<dbReference type="GO" id="GO:0008270">
    <property type="term" value="F:zinc ion binding"/>
    <property type="evidence" value="ECO:0007669"/>
    <property type="project" value="UniProtKB-UniRule"/>
</dbReference>
<keyword evidence="3 14" id="KW-0031">Aminopeptidase</keyword>
<name>A0A8S1EUQ9_9PELO</name>
<dbReference type="GO" id="GO:0006508">
    <property type="term" value="P:proteolysis"/>
    <property type="evidence" value="ECO:0007669"/>
    <property type="project" value="UniProtKB-KW"/>
</dbReference>
<dbReference type="Gene3D" id="1.25.50.20">
    <property type="match status" value="1"/>
</dbReference>
<dbReference type="Proteomes" id="UP000494206">
    <property type="component" value="Unassembled WGS sequence"/>
</dbReference>
<reference evidence="18 19" key="1">
    <citation type="submission" date="2020-04" db="EMBL/GenBank/DDBJ databases">
        <authorList>
            <person name="Laetsch R D."/>
            <person name="Stevens L."/>
            <person name="Kumar S."/>
            <person name="Blaxter L. M."/>
        </authorList>
    </citation>
    <scope>NUCLEOTIDE SEQUENCE [LARGE SCALE GENOMIC DNA]</scope>
</reference>
<dbReference type="Pfam" id="PF17900">
    <property type="entry name" value="Peptidase_M1_N"/>
    <property type="match status" value="1"/>
</dbReference>
<dbReference type="FunFam" id="2.60.40.1910:FF:000002">
    <property type="entry name" value="Aminopeptidase"/>
    <property type="match status" value="1"/>
</dbReference>
<dbReference type="PANTHER" id="PTHR11533:SF174">
    <property type="entry name" value="PUROMYCIN-SENSITIVE AMINOPEPTIDASE-RELATED"/>
    <property type="match status" value="1"/>
</dbReference>
<dbReference type="InterPro" id="IPR034016">
    <property type="entry name" value="M1_APN-typ"/>
</dbReference>
<sequence length="884" mass="100385">MATCGSNKPAAKFERLPTFAEPTHYNIHLVPNFESFTFDGLVSIDVNIKEETDVLKVHAQSLNIQNVSVKNEAGKLSDHLSTDYDDKLNILSVKLPGTFKPQKVQLNFKYVGELNDKMRGFYRSSYKDASGDEKFLASTQFESTYARFAFPCWDEPIYKSTFDVTLEVANGHTALSNMNSVSTTPSANGKSQIVKFATSPKMSSYLVAFAVGELEYISAKTKSGVEMRVYTVPGKKEQGKFSLDLSVKAIDWYNEWFDIPYPLPKCDLIAIPDFSMGAMENWGLVTYREVALLVDPKVTSTRQKSRVALVVAHELAHLWFGNLVTMKWWTDLWLKEGFASFMEYMFVGENCPEFKIWLHFVHDELASGMELDSLRNSHPIEVEIDNPNELDEIYDSITYAKSNSVNRMLCYYLSEPVFQKGLRLYLKKFQYSNAVTQDLWTALSEASGQNVNELMSGWTKQMGFPVVKVSQRQEGNNRVLTLEQKRFISDGGEDNLQSLWQVPITISTGSNPSEVKSRFVLKERKQEYTLENIGAEEWVKLNSGTTGFYRVEYSDEMLNAMLPDIANRKMPVLDRFGLINDLGALVKAGKVTLAQFVNVVAAFVHEDEYVVWAAIDEGLGKLSACSMEISPDVNARVKKLIVKIFEKTGLELGFDEKPGDDSQKMMLRAMVQSRLARAGHQPTIDKFMQMFNDYIVISTPIHPDIRLAVFGAAARNGGKDVFDKLLKLRESTSFGEIDRQCVVAMSQTQEKELLVNLFEYGFGQNKVRPQDQLYLFLGTGSSRMGREYAWEYFKQNIKAFMDKYGGSNASLFQRCLKFSGESFYSNERAQEFQDFFCNCKELNDVDRQTLNRPIGQTVESIRLNANLVEKNRQAIEELLKQHGM</sequence>
<dbReference type="PRINTS" id="PR00756">
    <property type="entry name" value="ALADIPTASE"/>
</dbReference>
<organism evidence="18 19">
    <name type="scientific">Caenorhabditis bovis</name>
    <dbReference type="NCBI Taxonomy" id="2654633"/>
    <lineage>
        <taxon>Eukaryota</taxon>
        <taxon>Metazoa</taxon>
        <taxon>Ecdysozoa</taxon>
        <taxon>Nematoda</taxon>
        <taxon>Chromadorea</taxon>
        <taxon>Rhabditida</taxon>
        <taxon>Rhabditina</taxon>
        <taxon>Rhabditomorpha</taxon>
        <taxon>Rhabditoidea</taxon>
        <taxon>Rhabditidae</taxon>
        <taxon>Peloderinae</taxon>
        <taxon>Caenorhabditis</taxon>
    </lineage>
</organism>
<feature type="binding site" evidence="12">
    <location>
        <position position="313"/>
    </location>
    <ligand>
        <name>Zn(2+)</name>
        <dbReference type="ChEBI" id="CHEBI:29105"/>
        <note>catalytic</note>
    </ligand>
</feature>
<feature type="binding site" evidence="12">
    <location>
        <position position="317"/>
    </location>
    <ligand>
        <name>Zn(2+)</name>
        <dbReference type="ChEBI" id="CHEBI:29105"/>
        <note>catalytic</note>
    </ligand>
</feature>
<keyword evidence="7 14" id="KW-0378">Hydrolase</keyword>
<evidence type="ECO:0000256" key="1">
    <source>
        <dbReference type="ARBA" id="ARBA00004496"/>
    </source>
</evidence>
<dbReference type="InterPro" id="IPR024571">
    <property type="entry name" value="ERAP1-like_C_dom"/>
</dbReference>
<feature type="binding site" evidence="12">
    <location>
        <position position="336"/>
    </location>
    <ligand>
        <name>Zn(2+)</name>
        <dbReference type="ChEBI" id="CHEBI:29105"/>
        <note>catalytic</note>
    </ligand>
</feature>
<comment type="similarity">
    <text evidence="2 14">Belongs to the peptidase M1 family.</text>
</comment>
<evidence type="ECO:0000256" key="13">
    <source>
        <dbReference type="PIRSR" id="PIRSR634016-4"/>
    </source>
</evidence>
<proteinExistence type="inferred from homology"/>
<keyword evidence="19" id="KW-1185">Reference proteome</keyword>
<evidence type="ECO:0000256" key="3">
    <source>
        <dbReference type="ARBA" id="ARBA00022438"/>
    </source>
</evidence>
<evidence type="ECO:0000259" key="17">
    <source>
        <dbReference type="Pfam" id="PF17900"/>
    </source>
</evidence>
<evidence type="ECO:0000259" key="16">
    <source>
        <dbReference type="Pfam" id="PF11838"/>
    </source>
</evidence>
<gene>
    <name evidence="18" type="ORF">CBOVIS_LOCUS7851</name>
</gene>
<evidence type="ECO:0000259" key="15">
    <source>
        <dbReference type="Pfam" id="PF01433"/>
    </source>
</evidence>
<keyword evidence="4" id="KW-0963">Cytoplasm</keyword>
<dbReference type="CDD" id="cd09601">
    <property type="entry name" value="M1_APN-Q_like"/>
    <property type="match status" value="1"/>
</dbReference>
<dbReference type="EC" id="3.4.11.-" evidence="14"/>
<comment type="catalytic activity">
    <reaction evidence="10">
        <text>Release of an N-terminal amino acid, preferentially alanine, from a wide range of peptides, amides and arylamides.</text>
        <dbReference type="EC" id="3.4.11.14"/>
    </reaction>
</comment>
<dbReference type="FunFam" id="2.60.40.1730:FF:000002">
    <property type="entry name" value="Aminopeptidase"/>
    <property type="match status" value="1"/>
</dbReference>
<dbReference type="Pfam" id="PF11838">
    <property type="entry name" value="ERAP1_C"/>
    <property type="match status" value="1"/>
</dbReference>
<keyword evidence="6 12" id="KW-0479">Metal-binding</keyword>
<dbReference type="GO" id="GO:0042277">
    <property type="term" value="F:peptide binding"/>
    <property type="evidence" value="ECO:0007669"/>
    <property type="project" value="TreeGrafter"/>
</dbReference>
<dbReference type="InterPro" id="IPR045357">
    <property type="entry name" value="Aminopeptidase_N-like_N"/>
</dbReference>
<dbReference type="Gene3D" id="1.10.390.10">
    <property type="entry name" value="Neutral Protease Domain 2"/>
    <property type="match status" value="1"/>
</dbReference>
<evidence type="ECO:0000256" key="4">
    <source>
        <dbReference type="ARBA" id="ARBA00022490"/>
    </source>
</evidence>
<dbReference type="GO" id="GO:0005737">
    <property type="term" value="C:cytoplasm"/>
    <property type="evidence" value="ECO:0007669"/>
    <property type="project" value="UniProtKB-SubCell"/>
</dbReference>
<dbReference type="AlphaFoldDB" id="A0A8S1EUQ9"/>
<protein>
    <recommendedName>
        <fullName evidence="14">Aminopeptidase</fullName>
        <ecNumber evidence="14">3.4.11.-</ecNumber>
    </recommendedName>
</protein>
<comment type="cofactor">
    <cofactor evidence="12 14">
        <name>Zn(2+)</name>
        <dbReference type="ChEBI" id="CHEBI:29105"/>
    </cofactor>
    <text evidence="12 14">Binds 1 zinc ion per subunit.</text>
</comment>
<feature type="domain" description="Aminopeptidase N-like N-terminal" evidence="17">
    <location>
        <begin position="22"/>
        <end position="206"/>
    </location>
</feature>
<dbReference type="SUPFAM" id="SSF63737">
    <property type="entry name" value="Leukotriene A4 hydrolase N-terminal domain"/>
    <property type="match status" value="1"/>
</dbReference>
<evidence type="ECO:0000256" key="6">
    <source>
        <dbReference type="ARBA" id="ARBA00022723"/>
    </source>
</evidence>
<accession>A0A8S1EUQ9</accession>
<evidence type="ECO:0000256" key="7">
    <source>
        <dbReference type="ARBA" id="ARBA00022801"/>
    </source>
</evidence>
<dbReference type="InterPro" id="IPR042097">
    <property type="entry name" value="Aminopeptidase_N-like_N_sf"/>
</dbReference>
<evidence type="ECO:0000313" key="18">
    <source>
        <dbReference type="EMBL" id="CAB3405685.1"/>
    </source>
</evidence>
<dbReference type="SUPFAM" id="SSF55486">
    <property type="entry name" value="Metalloproteases ('zincins'), catalytic domain"/>
    <property type="match status" value="1"/>
</dbReference>
<dbReference type="Pfam" id="PF01433">
    <property type="entry name" value="Peptidase_M1"/>
    <property type="match status" value="1"/>
</dbReference>
<feature type="domain" description="Peptidase M1 membrane alanine aminopeptidase" evidence="15">
    <location>
        <begin position="241"/>
        <end position="458"/>
    </location>
</feature>
<dbReference type="FunFam" id="1.10.390.10:FF:000006">
    <property type="entry name" value="Puromycin-sensitive aminopeptidase"/>
    <property type="match status" value="1"/>
</dbReference>
<evidence type="ECO:0000256" key="5">
    <source>
        <dbReference type="ARBA" id="ARBA00022670"/>
    </source>
</evidence>
<comment type="subcellular location">
    <subcellularLocation>
        <location evidence="1">Cytoplasm</location>
    </subcellularLocation>
</comment>
<dbReference type="GO" id="GO:0016020">
    <property type="term" value="C:membrane"/>
    <property type="evidence" value="ECO:0007669"/>
    <property type="project" value="TreeGrafter"/>
</dbReference>
<dbReference type="Gene3D" id="2.60.40.1730">
    <property type="entry name" value="tricorn interacting facor f3 domain"/>
    <property type="match status" value="1"/>
</dbReference>
<dbReference type="GO" id="GO:0043171">
    <property type="term" value="P:peptide catabolic process"/>
    <property type="evidence" value="ECO:0007669"/>
    <property type="project" value="TreeGrafter"/>
</dbReference>
<evidence type="ECO:0000256" key="11">
    <source>
        <dbReference type="PIRSR" id="PIRSR634016-1"/>
    </source>
</evidence>
<dbReference type="EMBL" id="CADEPM010000005">
    <property type="protein sequence ID" value="CAB3405685.1"/>
    <property type="molecule type" value="Genomic_DNA"/>
</dbReference>
<feature type="domain" description="ERAP1-like C-terminal" evidence="16">
    <location>
        <begin position="538"/>
        <end position="862"/>
    </location>
</feature>
<dbReference type="GO" id="GO:0016285">
    <property type="term" value="F:alanyl aminopeptidase activity"/>
    <property type="evidence" value="ECO:0007669"/>
    <property type="project" value="UniProtKB-EC"/>
</dbReference>
<comment type="caution">
    <text evidence="18">The sequence shown here is derived from an EMBL/GenBank/DDBJ whole genome shotgun (WGS) entry which is preliminary data.</text>
</comment>
<dbReference type="PANTHER" id="PTHR11533">
    <property type="entry name" value="PROTEASE M1 ZINC METALLOPROTEASE"/>
    <property type="match status" value="1"/>
</dbReference>
<dbReference type="InterPro" id="IPR014782">
    <property type="entry name" value="Peptidase_M1_dom"/>
</dbReference>
<feature type="active site" description="Proton acceptor" evidence="11">
    <location>
        <position position="314"/>
    </location>
</feature>
<evidence type="ECO:0000256" key="10">
    <source>
        <dbReference type="ARBA" id="ARBA00052895"/>
    </source>
</evidence>
<keyword evidence="8 12" id="KW-0862">Zinc</keyword>
<evidence type="ECO:0000256" key="14">
    <source>
        <dbReference type="RuleBase" id="RU364040"/>
    </source>
</evidence>
<feature type="site" description="Transition state stabilizer" evidence="13">
    <location>
        <position position="399"/>
    </location>
</feature>
<dbReference type="GO" id="GO:0005615">
    <property type="term" value="C:extracellular space"/>
    <property type="evidence" value="ECO:0007669"/>
    <property type="project" value="TreeGrafter"/>
</dbReference>
<keyword evidence="9 14" id="KW-0482">Metalloprotease</keyword>
<dbReference type="InterPro" id="IPR050344">
    <property type="entry name" value="Peptidase_M1_aminopeptidases"/>
</dbReference>
<evidence type="ECO:0000313" key="19">
    <source>
        <dbReference type="Proteomes" id="UP000494206"/>
    </source>
</evidence>
<evidence type="ECO:0000256" key="2">
    <source>
        <dbReference type="ARBA" id="ARBA00010136"/>
    </source>
</evidence>
<evidence type="ECO:0000256" key="12">
    <source>
        <dbReference type="PIRSR" id="PIRSR634016-3"/>
    </source>
</evidence>
<evidence type="ECO:0000256" key="9">
    <source>
        <dbReference type="ARBA" id="ARBA00023049"/>
    </source>
</evidence>
<dbReference type="InterPro" id="IPR027268">
    <property type="entry name" value="Peptidase_M4/M1_CTD_sf"/>
</dbReference>
<dbReference type="GO" id="GO:0070006">
    <property type="term" value="F:metalloaminopeptidase activity"/>
    <property type="evidence" value="ECO:0007669"/>
    <property type="project" value="TreeGrafter"/>
</dbReference>
<dbReference type="OrthoDB" id="275509at2759"/>
<dbReference type="Gene3D" id="2.60.40.1910">
    <property type="match status" value="1"/>
</dbReference>
<evidence type="ECO:0000256" key="8">
    <source>
        <dbReference type="ARBA" id="ARBA00022833"/>
    </source>
</evidence>
<keyword evidence="5 14" id="KW-0645">Protease</keyword>
<dbReference type="InterPro" id="IPR001930">
    <property type="entry name" value="Peptidase_M1"/>
</dbReference>